<evidence type="ECO:0008006" key="3">
    <source>
        <dbReference type="Google" id="ProtNLM"/>
    </source>
</evidence>
<keyword evidence="1" id="KW-0812">Transmembrane</keyword>
<protein>
    <recommendedName>
        <fullName evidence="3">LamG-like jellyroll fold domain-containing protein</fullName>
    </recommendedName>
</protein>
<evidence type="ECO:0000313" key="2">
    <source>
        <dbReference type="EMBL" id="QHU11072.1"/>
    </source>
</evidence>
<organism evidence="2">
    <name type="scientific">viral metagenome</name>
    <dbReference type="NCBI Taxonomy" id="1070528"/>
    <lineage>
        <taxon>unclassified sequences</taxon>
        <taxon>metagenomes</taxon>
        <taxon>organismal metagenomes</taxon>
    </lineage>
</organism>
<dbReference type="EMBL" id="MN740778">
    <property type="protein sequence ID" value="QHU11072.1"/>
    <property type="molecule type" value="Genomic_DNA"/>
</dbReference>
<dbReference type="Gene3D" id="2.60.120.200">
    <property type="match status" value="1"/>
</dbReference>
<evidence type="ECO:0000256" key="1">
    <source>
        <dbReference type="SAM" id="Phobius"/>
    </source>
</evidence>
<feature type="transmembrane region" description="Helical" evidence="1">
    <location>
        <begin position="6"/>
        <end position="26"/>
    </location>
</feature>
<keyword evidence="1" id="KW-0472">Membrane</keyword>
<accession>A0A6C0JZ67</accession>
<dbReference type="Pfam" id="PF13385">
    <property type="entry name" value="Laminin_G_3"/>
    <property type="match status" value="1"/>
</dbReference>
<proteinExistence type="predicted"/>
<dbReference type="SUPFAM" id="SSF49899">
    <property type="entry name" value="Concanavalin A-like lectins/glucanases"/>
    <property type="match status" value="2"/>
</dbReference>
<keyword evidence="1" id="KW-1133">Transmembrane helix</keyword>
<dbReference type="InterPro" id="IPR013320">
    <property type="entry name" value="ConA-like_dom_sf"/>
</dbReference>
<dbReference type="AlphaFoldDB" id="A0A6C0JZ67"/>
<sequence>MIIQSLWVGLCMLFIVAILEIFWPHVLHEGFKTMIPVGESPFWAIHIPKRGDVGSSLEDPGYIRDDRYFSGYMDIQKLGVNHDFCRMVMPVGTTGQDRFFACALGGTQGLSSTRFRTKSLAQGFRISRDDYMAMTPDKVIGYCRILQVNDAANPYQPLCTSTTDTGFKDPLFDVPDPKPPAEIQQLIDFYAGVIIWLRLIDDTVDYANNLIIMSGAGAAVEEMPPRPAIARALSFDGIDQFLRIGDAPDLTFGSKISLQTMRGMSMWVYFEEFTNNAHIFDFGNGAGNDNVWMGILGRGNQEAQGDPIRFNGCLPQNESTVPNPPSGAQLTMETTPQNLMETTSANVNEFSCPKPEVYGRVLPAVQPFAMPPFAAKTADLIYEIWDTKQRKIHVQIPSVFKLKQWTHVLLTTTNTDAMRPTLLFYVNGELTNTEVAAWLPQNNSTSFNYIGKSNWMNTMTNDENADEYFKGQLFDFRAYNTPIARSRVTKIYQWGLQRLGLDQPPP</sequence>
<reference evidence="2" key="1">
    <citation type="journal article" date="2020" name="Nature">
        <title>Giant virus diversity and host interactions through global metagenomics.</title>
        <authorList>
            <person name="Schulz F."/>
            <person name="Roux S."/>
            <person name="Paez-Espino D."/>
            <person name="Jungbluth S."/>
            <person name="Walsh D.A."/>
            <person name="Denef V.J."/>
            <person name="McMahon K.D."/>
            <person name="Konstantinidis K.T."/>
            <person name="Eloe-Fadrosh E.A."/>
            <person name="Kyrpides N.C."/>
            <person name="Woyke T."/>
        </authorList>
    </citation>
    <scope>NUCLEOTIDE SEQUENCE</scope>
    <source>
        <strain evidence="2">GVMAG-S-1101165-84</strain>
    </source>
</reference>
<name>A0A6C0JZ67_9ZZZZ</name>